<proteinExistence type="predicted"/>
<gene>
    <name evidence="2" type="primary">Vigan.02G248700</name>
    <name evidence="2" type="ORF">VIGAN_02248700</name>
</gene>
<accession>A0A0S3RG09</accession>
<keyword evidence="1" id="KW-0812">Transmembrane</keyword>
<reference evidence="2 3" key="1">
    <citation type="journal article" date="2015" name="Sci. Rep.">
        <title>The power of single molecule real-time sequencing technology in the de novo assembly of a eukaryotic genome.</title>
        <authorList>
            <person name="Sakai H."/>
            <person name="Naito K."/>
            <person name="Ogiso-Tanaka E."/>
            <person name="Takahashi Y."/>
            <person name="Iseki K."/>
            <person name="Muto C."/>
            <person name="Satou K."/>
            <person name="Teruya K."/>
            <person name="Shiroma A."/>
            <person name="Shimoji M."/>
            <person name="Hirano T."/>
            <person name="Itoh T."/>
            <person name="Kaga A."/>
            <person name="Tomooka N."/>
        </authorList>
    </citation>
    <scope>NUCLEOTIDE SEQUENCE [LARGE SCALE GENOMIC DNA]</scope>
    <source>
        <strain evidence="3">cv. Shumari</strain>
    </source>
</reference>
<keyword evidence="1" id="KW-1133">Transmembrane helix</keyword>
<dbReference type="Proteomes" id="UP000291084">
    <property type="component" value="Chromosome 2"/>
</dbReference>
<sequence length="110" mass="12507">FSHSILPNSFFPPLLFFFQSFFSIVVFISFVFSSSFRSPSCAMVLLQCWCGGGALCVRLLCTFLLWSTREVGHDRHFILILMYWNMLCVGCLTAACAFGLEQMLISVYGY</sequence>
<evidence type="ECO:0000313" key="3">
    <source>
        <dbReference type="Proteomes" id="UP000291084"/>
    </source>
</evidence>
<keyword evidence="3" id="KW-1185">Reference proteome</keyword>
<name>A0A0S3RG09_PHAAN</name>
<evidence type="ECO:0000256" key="1">
    <source>
        <dbReference type="SAM" id="Phobius"/>
    </source>
</evidence>
<feature type="transmembrane region" description="Helical" evidence="1">
    <location>
        <begin position="78"/>
        <end position="100"/>
    </location>
</feature>
<feature type="transmembrane region" description="Helical" evidence="1">
    <location>
        <begin position="44"/>
        <end position="66"/>
    </location>
</feature>
<feature type="non-terminal residue" evidence="2">
    <location>
        <position position="1"/>
    </location>
</feature>
<dbReference type="AlphaFoldDB" id="A0A0S3RG09"/>
<protein>
    <submittedName>
        <fullName evidence="2">Uncharacterized protein</fullName>
    </submittedName>
</protein>
<organism evidence="2 3">
    <name type="scientific">Vigna angularis var. angularis</name>
    <dbReference type="NCBI Taxonomy" id="157739"/>
    <lineage>
        <taxon>Eukaryota</taxon>
        <taxon>Viridiplantae</taxon>
        <taxon>Streptophyta</taxon>
        <taxon>Embryophyta</taxon>
        <taxon>Tracheophyta</taxon>
        <taxon>Spermatophyta</taxon>
        <taxon>Magnoliopsida</taxon>
        <taxon>eudicotyledons</taxon>
        <taxon>Gunneridae</taxon>
        <taxon>Pentapetalae</taxon>
        <taxon>rosids</taxon>
        <taxon>fabids</taxon>
        <taxon>Fabales</taxon>
        <taxon>Fabaceae</taxon>
        <taxon>Papilionoideae</taxon>
        <taxon>50 kb inversion clade</taxon>
        <taxon>NPAAA clade</taxon>
        <taxon>indigoferoid/millettioid clade</taxon>
        <taxon>Phaseoleae</taxon>
        <taxon>Vigna</taxon>
    </lineage>
</organism>
<dbReference type="EMBL" id="AP015035">
    <property type="protein sequence ID" value="BAT79577.1"/>
    <property type="molecule type" value="Genomic_DNA"/>
</dbReference>
<keyword evidence="1" id="KW-0472">Membrane</keyword>
<feature type="transmembrane region" description="Helical" evidence="1">
    <location>
        <begin position="14"/>
        <end position="32"/>
    </location>
</feature>
<evidence type="ECO:0000313" key="2">
    <source>
        <dbReference type="EMBL" id="BAT79577.1"/>
    </source>
</evidence>